<dbReference type="RefSeq" id="WP_202337359.1">
    <property type="nucleotide sequence ID" value="NZ_CP068439.1"/>
</dbReference>
<evidence type="ECO:0000256" key="4">
    <source>
        <dbReference type="ARBA" id="ARBA00022989"/>
    </source>
</evidence>
<feature type="transmembrane region" description="Helical" evidence="6">
    <location>
        <begin position="485"/>
        <end position="503"/>
    </location>
</feature>
<dbReference type="InterPro" id="IPR003834">
    <property type="entry name" value="Cyt_c_assmbl_TM_dom"/>
</dbReference>
<feature type="domain" description="Thiol:disulfide interchange protein DsbD N-terminal" evidence="9">
    <location>
        <begin position="36"/>
        <end position="141"/>
    </location>
</feature>
<keyword evidence="2 6" id="KW-0812">Transmembrane</keyword>
<name>A0ABX7DTY8_9FLAO</name>
<dbReference type="PANTHER" id="PTHR32234:SF0">
    <property type="entry name" value="THIOL:DISULFIDE INTERCHANGE PROTEIN DSBD"/>
    <property type="match status" value="1"/>
</dbReference>
<feature type="chain" id="PRO_5046130305" evidence="7">
    <location>
        <begin position="17"/>
        <end position="691"/>
    </location>
</feature>
<keyword evidence="11" id="KW-1185">Reference proteome</keyword>
<evidence type="ECO:0000256" key="2">
    <source>
        <dbReference type="ARBA" id="ARBA00022692"/>
    </source>
</evidence>
<feature type="signal peptide" evidence="7">
    <location>
        <begin position="1"/>
        <end position="16"/>
    </location>
</feature>
<keyword evidence="4 6" id="KW-1133">Transmembrane helix</keyword>
<dbReference type="Gene3D" id="2.60.40.1250">
    <property type="entry name" value="Thiol:disulfide interchange protein DsbD, N-terminal domain"/>
    <property type="match status" value="1"/>
</dbReference>
<evidence type="ECO:0000313" key="10">
    <source>
        <dbReference type="EMBL" id="QQX77463.1"/>
    </source>
</evidence>
<evidence type="ECO:0000256" key="6">
    <source>
        <dbReference type="SAM" id="Phobius"/>
    </source>
</evidence>
<dbReference type="PANTHER" id="PTHR32234">
    <property type="entry name" value="THIOL:DISULFIDE INTERCHANGE PROTEIN DSBD"/>
    <property type="match status" value="1"/>
</dbReference>
<proteinExistence type="predicted"/>
<keyword evidence="5 6" id="KW-0472">Membrane</keyword>
<dbReference type="SUPFAM" id="SSF52833">
    <property type="entry name" value="Thioredoxin-like"/>
    <property type="match status" value="1"/>
</dbReference>
<organism evidence="10 11">
    <name type="scientific">Aequorivita iocasae</name>
    <dbReference type="NCBI Taxonomy" id="2803865"/>
    <lineage>
        <taxon>Bacteria</taxon>
        <taxon>Pseudomonadati</taxon>
        <taxon>Bacteroidota</taxon>
        <taxon>Flavobacteriia</taxon>
        <taxon>Flavobacteriales</taxon>
        <taxon>Flavobacteriaceae</taxon>
        <taxon>Aequorivita</taxon>
    </lineage>
</organism>
<dbReference type="InterPro" id="IPR036249">
    <property type="entry name" value="Thioredoxin-like_sf"/>
</dbReference>
<evidence type="ECO:0000259" key="8">
    <source>
        <dbReference type="Pfam" id="PF02683"/>
    </source>
</evidence>
<dbReference type="InterPro" id="IPR028250">
    <property type="entry name" value="DsbDN"/>
</dbReference>
<dbReference type="Pfam" id="PF13899">
    <property type="entry name" value="Thioredoxin_7"/>
    <property type="match status" value="1"/>
</dbReference>
<dbReference type="InterPro" id="IPR036929">
    <property type="entry name" value="DsbDN_sf"/>
</dbReference>
<feature type="transmembrane region" description="Helical" evidence="6">
    <location>
        <begin position="410"/>
        <end position="427"/>
    </location>
</feature>
<evidence type="ECO:0000256" key="7">
    <source>
        <dbReference type="SAM" id="SignalP"/>
    </source>
</evidence>
<dbReference type="Pfam" id="PF11412">
    <property type="entry name" value="DsbD_N"/>
    <property type="match status" value="1"/>
</dbReference>
<evidence type="ECO:0000256" key="5">
    <source>
        <dbReference type="ARBA" id="ARBA00023136"/>
    </source>
</evidence>
<dbReference type="Gene3D" id="3.40.30.10">
    <property type="entry name" value="Glutaredoxin"/>
    <property type="match status" value="1"/>
</dbReference>
<dbReference type="Pfam" id="PF02683">
    <property type="entry name" value="DsbD_TM"/>
    <property type="match status" value="1"/>
</dbReference>
<keyword evidence="7" id="KW-0732">Signal</keyword>
<evidence type="ECO:0000259" key="9">
    <source>
        <dbReference type="Pfam" id="PF11412"/>
    </source>
</evidence>
<feature type="transmembrane region" description="Helical" evidence="6">
    <location>
        <begin position="264"/>
        <end position="286"/>
    </location>
</feature>
<feature type="domain" description="Cytochrome C biogenesis protein transmembrane" evidence="8">
    <location>
        <begin position="220"/>
        <end position="432"/>
    </location>
</feature>
<evidence type="ECO:0000256" key="1">
    <source>
        <dbReference type="ARBA" id="ARBA00004141"/>
    </source>
</evidence>
<dbReference type="Proteomes" id="UP000629420">
    <property type="component" value="Chromosome"/>
</dbReference>
<sequence>MKKIFLLLLLSVISLASVQSQILDPVKWSTSVKKISETEYDLIAKASIEDKWHLYSQEVPPDGPLPTLFTFEENAAYKSVGKIKESKGITEKDPVFDMLITFFANSATFTKRIKLTGNKGATVKGEVEFMVCDDTRCLPPAYVDLVFEVPAPQKTETVVTTDNTDNTEAAEETPETVEGTVVIDTLLETNEVVKDTVKAVSDESLTALEQNRKQDKKGLWTIFFIAFLSGFAALLTPCVFPMIPMTVSFFTKQSKTRATGIRNAIIYGIAIIVIYVFLGAIVTWVFGADALNALSTNVWFNVLFFLLLVVFAFSFLGAFEIMLPNSWANKVDRQADRGGLIGIFFMALALAIVSFSCTGPIVGTLLVEAASKGGIAPFVGMFGFSLALALPFALFAAFPGWMNSLPKSGGWLNTVKVFLGFLELALAFKFLSNADLVLQLHWLEREVFLAIWIAIFGALALYLFGKIKLPHDSPLTHISVGRLSLGLVVLAFTVYMVPGLWGAPLKLISGFPPAMNYSESPYGVGYTKLGSGGSSTNQDFPEGAYLGPHDIISFHDYEDGLVYAKKVGKPVLIDFTGHACVNCRKMEERVWSDPKILNLLKEDIVLISLYVDDKRPLPDGEEIESKISGKKLRYIGQKWSEFQILKYKANAQPFYVLMDHNEENLVEPVGYTPDIEEYYGWLQKGVGAFKK</sequence>
<evidence type="ECO:0000256" key="3">
    <source>
        <dbReference type="ARBA" id="ARBA00022748"/>
    </source>
</evidence>
<accession>A0ABX7DTY8</accession>
<feature type="transmembrane region" description="Helical" evidence="6">
    <location>
        <begin position="447"/>
        <end position="464"/>
    </location>
</feature>
<feature type="transmembrane region" description="Helical" evidence="6">
    <location>
        <begin position="298"/>
        <end position="319"/>
    </location>
</feature>
<dbReference type="EMBL" id="CP068439">
    <property type="protein sequence ID" value="QQX77463.1"/>
    <property type="molecule type" value="Genomic_DNA"/>
</dbReference>
<gene>
    <name evidence="10" type="ORF">JK629_04095</name>
</gene>
<keyword evidence="3" id="KW-0201">Cytochrome c-type biogenesis</keyword>
<comment type="subcellular location">
    <subcellularLocation>
        <location evidence="1">Membrane</location>
        <topology evidence="1">Multi-pass membrane protein</topology>
    </subcellularLocation>
</comment>
<feature type="transmembrane region" description="Helical" evidence="6">
    <location>
        <begin position="375"/>
        <end position="398"/>
    </location>
</feature>
<feature type="transmembrane region" description="Helical" evidence="6">
    <location>
        <begin position="340"/>
        <end position="363"/>
    </location>
</feature>
<protein>
    <submittedName>
        <fullName evidence="10">Thioredoxin family protein</fullName>
    </submittedName>
</protein>
<evidence type="ECO:0000313" key="11">
    <source>
        <dbReference type="Proteomes" id="UP000629420"/>
    </source>
</evidence>
<reference evidence="10 11" key="1">
    <citation type="submission" date="2021-01" db="EMBL/GenBank/DDBJ databases">
        <title>Aequorivita sp. strain KX20305, a bacterium isolated from the sediment collected at a cold seep field in South China Sea.</title>
        <authorList>
            <person name="Zhang H."/>
            <person name="Li C."/>
        </authorList>
    </citation>
    <scope>NUCLEOTIDE SEQUENCE [LARGE SCALE GENOMIC DNA]</scope>
    <source>
        <strain evidence="10 11">KX20305</strain>
    </source>
</reference>
<feature type="transmembrane region" description="Helical" evidence="6">
    <location>
        <begin position="219"/>
        <end position="243"/>
    </location>
</feature>